<feature type="region of interest" description="Disordered" evidence="1">
    <location>
        <begin position="83"/>
        <end position="142"/>
    </location>
</feature>
<sequence>MKRRIAIVGLVAAISLSGCYYDPGYSYVRNNGYQGDVYYGRSAPVYDDGYYGYDGCCYGYGYGYAPGVSIGISRTWYGGPRYRHDDRGRWRGGHAHGGGRRPAYRDDHPRGHDRHDHDRGRGTSDRRNHDDHRGHRDRDHRR</sequence>
<accession>A0ABP3EGB5</accession>
<feature type="compositionally biased region" description="Basic residues" evidence="1">
    <location>
        <begin position="90"/>
        <end position="99"/>
    </location>
</feature>
<keyword evidence="3" id="KW-1185">Reference proteome</keyword>
<evidence type="ECO:0000313" key="3">
    <source>
        <dbReference type="Proteomes" id="UP001500657"/>
    </source>
</evidence>
<dbReference type="Proteomes" id="UP001500657">
    <property type="component" value="Unassembled WGS sequence"/>
</dbReference>
<protein>
    <recommendedName>
        <fullName evidence="4">Lipoprotein</fullName>
    </recommendedName>
</protein>
<name>A0ABP3EGB5_9GAMM</name>
<dbReference type="RefSeq" id="WP_343883234.1">
    <property type="nucleotide sequence ID" value="NZ_BAAAFO010000004.1"/>
</dbReference>
<dbReference type="EMBL" id="BAAAFO010000004">
    <property type="protein sequence ID" value="GAA0259442.1"/>
    <property type="molecule type" value="Genomic_DNA"/>
</dbReference>
<gene>
    <name evidence="2" type="ORF">GCM10009126_25970</name>
</gene>
<comment type="caution">
    <text evidence="2">The sequence shown here is derived from an EMBL/GenBank/DDBJ whole genome shotgun (WGS) entry which is preliminary data.</text>
</comment>
<dbReference type="PROSITE" id="PS51257">
    <property type="entry name" value="PROKAR_LIPOPROTEIN"/>
    <property type="match status" value="1"/>
</dbReference>
<evidence type="ECO:0008006" key="4">
    <source>
        <dbReference type="Google" id="ProtNLM"/>
    </source>
</evidence>
<organism evidence="2 3">
    <name type="scientific">Rhodanobacter caeni</name>
    <dbReference type="NCBI Taxonomy" id="657654"/>
    <lineage>
        <taxon>Bacteria</taxon>
        <taxon>Pseudomonadati</taxon>
        <taxon>Pseudomonadota</taxon>
        <taxon>Gammaproteobacteria</taxon>
        <taxon>Lysobacterales</taxon>
        <taxon>Rhodanobacteraceae</taxon>
        <taxon>Rhodanobacter</taxon>
    </lineage>
</organism>
<proteinExistence type="predicted"/>
<evidence type="ECO:0000313" key="2">
    <source>
        <dbReference type="EMBL" id="GAA0259442.1"/>
    </source>
</evidence>
<feature type="compositionally biased region" description="Basic and acidic residues" evidence="1">
    <location>
        <begin position="103"/>
        <end position="142"/>
    </location>
</feature>
<reference evidence="3" key="1">
    <citation type="journal article" date="2019" name="Int. J. Syst. Evol. Microbiol.">
        <title>The Global Catalogue of Microorganisms (GCM) 10K type strain sequencing project: providing services to taxonomists for standard genome sequencing and annotation.</title>
        <authorList>
            <consortium name="The Broad Institute Genomics Platform"/>
            <consortium name="The Broad Institute Genome Sequencing Center for Infectious Disease"/>
            <person name="Wu L."/>
            <person name="Ma J."/>
        </authorList>
    </citation>
    <scope>NUCLEOTIDE SEQUENCE [LARGE SCALE GENOMIC DNA]</scope>
    <source>
        <strain evidence="3">JCM 16242</strain>
    </source>
</reference>
<evidence type="ECO:0000256" key="1">
    <source>
        <dbReference type="SAM" id="MobiDB-lite"/>
    </source>
</evidence>